<dbReference type="EMBL" id="JAODAN010000012">
    <property type="protein sequence ID" value="KAK1920901.1"/>
    <property type="molecule type" value="Genomic_DNA"/>
</dbReference>
<evidence type="ECO:0000256" key="5">
    <source>
        <dbReference type="ARBA" id="ARBA00023136"/>
    </source>
</evidence>
<feature type="transmembrane region" description="Helical" evidence="8">
    <location>
        <begin position="163"/>
        <end position="181"/>
    </location>
</feature>
<dbReference type="GO" id="GO:0005886">
    <property type="term" value="C:plasma membrane"/>
    <property type="evidence" value="ECO:0007669"/>
    <property type="project" value="TreeGrafter"/>
</dbReference>
<reference evidence="10" key="1">
    <citation type="submission" date="2023-02" db="EMBL/GenBank/DDBJ databases">
        <title>Identification and recombinant expression of a fungal hydrolase from Papiliotrema laurentii that hydrolyzes apple cutin and clears colloidal polyester polyurethane.</title>
        <authorList>
            <consortium name="DOE Joint Genome Institute"/>
            <person name="Roman V.A."/>
            <person name="Bojanowski C."/>
            <person name="Crable B.R."/>
            <person name="Wagner D.N."/>
            <person name="Hung C.S."/>
            <person name="Nadeau L.J."/>
            <person name="Schratz L."/>
            <person name="Haridas S."/>
            <person name="Pangilinan J."/>
            <person name="Lipzen A."/>
            <person name="Na H."/>
            <person name="Yan M."/>
            <person name="Ng V."/>
            <person name="Grigoriev I.V."/>
            <person name="Spatafora J.W."/>
            <person name="Barlow D."/>
            <person name="Biffinger J."/>
            <person name="Kelley-Loughnane N."/>
            <person name="Varaljay V.A."/>
            <person name="Crookes-Goodson W.J."/>
        </authorList>
    </citation>
    <scope>NUCLEOTIDE SEQUENCE</scope>
    <source>
        <strain evidence="10">5307AH</strain>
    </source>
</reference>
<evidence type="ECO:0000256" key="8">
    <source>
        <dbReference type="SAM" id="Phobius"/>
    </source>
</evidence>
<evidence type="ECO:0000256" key="7">
    <source>
        <dbReference type="SAM" id="MobiDB-lite"/>
    </source>
</evidence>
<dbReference type="FunFam" id="1.20.1720.10:FF:000009">
    <property type="entry name" value="MFS multidrug transporter"/>
    <property type="match status" value="1"/>
</dbReference>
<feature type="transmembrane region" description="Helical" evidence="8">
    <location>
        <begin position="404"/>
        <end position="424"/>
    </location>
</feature>
<evidence type="ECO:0000313" key="11">
    <source>
        <dbReference type="Proteomes" id="UP001182556"/>
    </source>
</evidence>
<feature type="compositionally biased region" description="Polar residues" evidence="7">
    <location>
        <begin position="7"/>
        <end position="36"/>
    </location>
</feature>
<feature type="transmembrane region" description="Helical" evidence="8">
    <location>
        <begin position="284"/>
        <end position="302"/>
    </location>
</feature>
<evidence type="ECO:0000256" key="3">
    <source>
        <dbReference type="ARBA" id="ARBA00022692"/>
    </source>
</evidence>
<evidence type="ECO:0000259" key="9">
    <source>
        <dbReference type="PROSITE" id="PS50850"/>
    </source>
</evidence>
<proteinExistence type="predicted"/>
<keyword evidence="4 8" id="KW-1133">Transmembrane helix</keyword>
<keyword evidence="3 8" id="KW-0812">Transmembrane</keyword>
<feature type="region of interest" description="Disordered" evidence="7">
    <location>
        <begin position="578"/>
        <end position="604"/>
    </location>
</feature>
<dbReference type="PANTHER" id="PTHR23502:SF51">
    <property type="entry name" value="QUINIDINE RESISTANCE PROTEIN 1-RELATED"/>
    <property type="match status" value="1"/>
</dbReference>
<evidence type="ECO:0000256" key="1">
    <source>
        <dbReference type="ARBA" id="ARBA00004141"/>
    </source>
</evidence>
<feature type="transmembrane region" description="Helical" evidence="8">
    <location>
        <begin position="216"/>
        <end position="241"/>
    </location>
</feature>
<feature type="domain" description="Major facilitator superfamily (MFS) profile" evidence="9">
    <location>
        <begin position="127"/>
        <end position="574"/>
    </location>
</feature>
<dbReference type="Gene3D" id="1.20.1720.10">
    <property type="entry name" value="Multidrug resistance protein D"/>
    <property type="match status" value="1"/>
</dbReference>
<feature type="compositionally biased region" description="Polar residues" evidence="7">
    <location>
        <begin position="44"/>
        <end position="53"/>
    </location>
</feature>
<evidence type="ECO:0000256" key="4">
    <source>
        <dbReference type="ARBA" id="ARBA00022989"/>
    </source>
</evidence>
<keyword evidence="5 8" id="KW-0472">Membrane</keyword>
<name>A0AAD9CXH1_PAPLA</name>
<feature type="transmembrane region" description="Helical" evidence="8">
    <location>
        <begin position="482"/>
        <end position="504"/>
    </location>
</feature>
<dbReference type="Proteomes" id="UP001182556">
    <property type="component" value="Unassembled WGS sequence"/>
</dbReference>
<dbReference type="CDD" id="cd17323">
    <property type="entry name" value="MFS_Tpo1_MDR_like"/>
    <property type="match status" value="1"/>
</dbReference>
<keyword evidence="11" id="KW-1185">Reference proteome</keyword>
<gene>
    <name evidence="10" type="ORF">DB88DRAFT_458405</name>
</gene>
<dbReference type="GO" id="GO:0140115">
    <property type="term" value="P:export across plasma membrane"/>
    <property type="evidence" value="ECO:0007669"/>
    <property type="project" value="UniProtKB-ARBA"/>
</dbReference>
<feature type="transmembrane region" description="Helical" evidence="8">
    <location>
        <begin position="125"/>
        <end position="151"/>
    </location>
</feature>
<feature type="transmembrane region" description="Helical" evidence="8">
    <location>
        <begin position="454"/>
        <end position="476"/>
    </location>
</feature>
<dbReference type="Gene3D" id="1.20.1250.20">
    <property type="entry name" value="MFS general substrate transporter like domains"/>
    <property type="match status" value="1"/>
</dbReference>
<dbReference type="FunFam" id="1.20.1250.20:FF:000172">
    <property type="entry name" value="MFS multidrug resistance transporter"/>
    <property type="match status" value="1"/>
</dbReference>
<comment type="subcellular location">
    <subcellularLocation>
        <location evidence="1">Membrane</location>
        <topology evidence="1">Multi-pass membrane protein</topology>
    </subcellularLocation>
</comment>
<feature type="transmembrane region" description="Helical" evidence="8">
    <location>
        <begin position="362"/>
        <end position="384"/>
    </location>
</feature>
<dbReference type="PROSITE" id="PS50850">
    <property type="entry name" value="MFS"/>
    <property type="match status" value="1"/>
</dbReference>
<feature type="compositionally biased region" description="Basic residues" evidence="7">
    <location>
        <begin position="578"/>
        <end position="590"/>
    </location>
</feature>
<dbReference type="SUPFAM" id="SSF103473">
    <property type="entry name" value="MFS general substrate transporter"/>
    <property type="match status" value="1"/>
</dbReference>
<accession>A0AAD9CXH1</accession>
<feature type="region of interest" description="Disordered" evidence="7">
    <location>
        <begin position="1"/>
        <end position="60"/>
    </location>
</feature>
<feature type="transmembrane region" description="Helical" evidence="8">
    <location>
        <begin position="253"/>
        <end position="272"/>
    </location>
</feature>
<keyword evidence="6" id="KW-0325">Glycoprotein</keyword>
<comment type="caution">
    <text evidence="10">The sequence shown here is derived from an EMBL/GenBank/DDBJ whole genome shotgun (WGS) entry which is preliminary data.</text>
</comment>
<evidence type="ECO:0000256" key="2">
    <source>
        <dbReference type="ARBA" id="ARBA00022448"/>
    </source>
</evidence>
<feature type="transmembrane region" description="Helical" evidence="8">
    <location>
        <begin position="193"/>
        <end position="210"/>
    </location>
</feature>
<dbReference type="PANTHER" id="PTHR23502">
    <property type="entry name" value="MAJOR FACILITATOR SUPERFAMILY"/>
    <property type="match status" value="1"/>
</dbReference>
<sequence>MSDRATPDSSQRSSAPTTTATTLRSDPGGTDTSPRLSTKVEAHSSPNHVPTSRASEDQVELHADRVEDPDIIDRLPEGLDPISASLNRPPTPVSIHHEDPSPPINRILSTETSKPYSAFPQSTKYLIVGISGIAGVFSPISSNIFVPAIPTLAEAFNRSEQDISLAVTIYLVFQAITPSFFGAMSDSYGRRPVYIGTLLVYLGANIGLSLCPTSKYWLLLFLRALQATGGSAVISIGSGCVADIAEPRERGKYTAFFQLGAMIGPALGPLLGGVLAKTLGWRSIFWFLTISTGVVLVPLIFLMPETLRSIVGDGSIPPPSLNMSPIMLLRKRRMNRELKANGGEKEHIERPPRRPYKPWTSFFILFTPEILLSFIGVSFLYLEFYCLLTLYSTALRNSYGLNDLQIGLAYLSNGLGIMVAVLTNGKYIDYNYRKEEKRVGGDYRKMGDIFRIELARYRSIIPFASIFLIGCIAQGWCLQVKAHLAATITVGFFVGIGGGSINVAQLYGQDLLPGQGGSVSASLNLVRCLFGAVGTAVIQLLYNAIGAGWTSVLLTGMCIAASPLFWVIARYGPKWRAARREKKEARKARKTAKEEARRATGPTQ</sequence>
<evidence type="ECO:0000313" key="10">
    <source>
        <dbReference type="EMBL" id="KAK1920901.1"/>
    </source>
</evidence>
<organism evidence="10 11">
    <name type="scientific">Papiliotrema laurentii</name>
    <name type="common">Cryptococcus laurentii</name>
    <dbReference type="NCBI Taxonomy" id="5418"/>
    <lineage>
        <taxon>Eukaryota</taxon>
        <taxon>Fungi</taxon>
        <taxon>Dikarya</taxon>
        <taxon>Basidiomycota</taxon>
        <taxon>Agaricomycotina</taxon>
        <taxon>Tremellomycetes</taxon>
        <taxon>Tremellales</taxon>
        <taxon>Rhynchogastremaceae</taxon>
        <taxon>Papiliotrema</taxon>
    </lineage>
</organism>
<dbReference type="InterPro" id="IPR036259">
    <property type="entry name" value="MFS_trans_sf"/>
</dbReference>
<feature type="transmembrane region" description="Helical" evidence="8">
    <location>
        <begin position="525"/>
        <end position="545"/>
    </location>
</feature>
<dbReference type="GO" id="GO:0015137">
    <property type="term" value="F:citrate transmembrane transporter activity"/>
    <property type="evidence" value="ECO:0007669"/>
    <property type="project" value="UniProtKB-ARBA"/>
</dbReference>
<evidence type="ECO:0000256" key="6">
    <source>
        <dbReference type="ARBA" id="ARBA00023180"/>
    </source>
</evidence>
<dbReference type="AlphaFoldDB" id="A0AAD9CXH1"/>
<protein>
    <submittedName>
        <fullName evidence="10">Major facilitator superfamily domain-containing protein</fullName>
    </submittedName>
</protein>
<dbReference type="InterPro" id="IPR011701">
    <property type="entry name" value="MFS"/>
</dbReference>
<dbReference type="Pfam" id="PF07690">
    <property type="entry name" value="MFS_1"/>
    <property type="match status" value="1"/>
</dbReference>
<feature type="transmembrane region" description="Helical" evidence="8">
    <location>
        <begin position="551"/>
        <end position="572"/>
    </location>
</feature>
<keyword evidence="2" id="KW-0813">Transport</keyword>
<dbReference type="InterPro" id="IPR020846">
    <property type="entry name" value="MFS_dom"/>
</dbReference>